<dbReference type="EMBL" id="CASHTH010002492">
    <property type="protein sequence ID" value="CAI8030689.1"/>
    <property type="molecule type" value="Genomic_DNA"/>
</dbReference>
<reference evidence="2" key="1">
    <citation type="submission" date="2023-03" db="EMBL/GenBank/DDBJ databases">
        <authorList>
            <person name="Steffen K."/>
            <person name="Cardenas P."/>
        </authorList>
    </citation>
    <scope>NUCLEOTIDE SEQUENCE</scope>
</reference>
<protein>
    <recommendedName>
        <fullName evidence="1">HNH nuclease domain-containing protein</fullName>
    </recommendedName>
</protein>
<sequence length="187" mass="21206">MEHVLLLNASFEPLRILNWKRALTLYFAGKAEIVEEYAREIHSVSLTLRLPAVIRLHKLVRAQPRGVKFSRQNIYARDHYACQYCGAMPPPSELTYDHVLPRVLGGLTEWTNIVTCCLACNRRKGGKTLENCGLRLKRLPRKPAWQSHAIMAASLRNPPESWHDYLKWYAASERDAPAASEAVLGAS</sequence>
<evidence type="ECO:0000313" key="3">
    <source>
        <dbReference type="Proteomes" id="UP001174909"/>
    </source>
</evidence>
<dbReference type="PANTHER" id="PTHR33877">
    <property type="entry name" value="SLL1193 PROTEIN"/>
    <property type="match status" value="1"/>
</dbReference>
<accession>A0AA35SJG0</accession>
<name>A0AA35SJG0_GEOBA</name>
<dbReference type="Proteomes" id="UP001174909">
    <property type="component" value="Unassembled WGS sequence"/>
</dbReference>
<dbReference type="Pfam" id="PF14279">
    <property type="entry name" value="HNH_5"/>
    <property type="match status" value="1"/>
</dbReference>
<proteinExistence type="predicted"/>
<dbReference type="SMART" id="SM00507">
    <property type="entry name" value="HNHc"/>
    <property type="match status" value="1"/>
</dbReference>
<dbReference type="CDD" id="cd00085">
    <property type="entry name" value="HNHc"/>
    <property type="match status" value="1"/>
</dbReference>
<dbReference type="InterPro" id="IPR029471">
    <property type="entry name" value="HNH_5"/>
</dbReference>
<dbReference type="PANTHER" id="PTHR33877:SF2">
    <property type="entry name" value="OS07G0170200 PROTEIN"/>
    <property type="match status" value="1"/>
</dbReference>
<evidence type="ECO:0000259" key="1">
    <source>
        <dbReference type="SMART" id="SM00507"/>
    </source>
</evidence>
<keyword evidence="3" id="KW-1185">Reference proteome</keyword>
<dbReference type="InterPro" id="IPR052892">
    <property type="entry name" value="NA-targeting_endonuclease"/>
</dbReference>
<dbReference type="AlphaFoldDB" id="A0AA35SJG0"/>
<organism evidence="2 3">
    <name type="scientific">Geodia barretti</name>
    <name type="common">Barrett's horny sponge</name>
    <dbReference type="NCBI Taxonomy" id="519541"/>
    <lineage>
        <taxon>Eukaryota</taxon>
        <taxon>Metazoa</taxon>
        <taxon>Porifera</taxon>
        <taxon>Demospongiae</taxon>
        <taxon>Heteroscleromorpha</taxon>
        <taxon>Tetractinellida</taxon>
        <taxon>Astrophorina</taxon>
        <taxon>Geodiidae</taxon>
        <taxon>Geodia</taxon>
    </lineage>
</organism>
<feature type="domain" description="HNH nuclease" evidence="1">
    <location>
        <begin position="69"/>
        <end position="122"/>
    </location>
</feature>
<dbReference type="Gene3D" id="1.10.30.50">
    <property type="match status" value="1"/>
</dbReference>
<comment type="caution">
    <text evidence="2">The sequence shown here is derived from an EMBL/GenBank/DDBJ whole genome shotgun (WGS) entry which is preliminary data.</text>
</comment>
<gene>
    <name evidence="2" type="ORF">GBAR_LOCUS17395</name>
</gene>
<evidence type="ECO:0000313" key="2">
    <source>
        <dbReference type="EMBL" id="CAI8030689.1"/>
    </source>
</evidence>
<dbReference type="InterPro" id="IPR003615">
    <property type="entry name" value="HNH_nuc"/>
</dbReference>